<evidence type="ECO:0000256" key="1">
    <source>
        <dbReference type="SAM" id="Phobius"/>
    </source>
</evidence>
<keyword evidence="1" id="KW-0472">Membrane</keyword>
<dbReference type="STRING" id="1095776.SAMN04515672_2772"/>
<organism evidence="2 3">
    <name type="scientific">Natronorubrum texcoconense</name>
    <dbReference type="NCBI Taxonomy" id="1095776"/>
    <lineage>
        <taxon>Archaea</taxon>
        <taxon>Methanobacteriati</taxon>
        <taxon>Methanobacteriota</taxon>
        <taxon>Stenosarchaea group</taxon>
        <taxon>Halobacteria</taxon>
        <taxon>Halobacteriales</taxon>
        <taxon>Natrialbaceae</taxon>
        <taxon>Natronorubrum</taxon>
    </lineage>
</organism>
<protein>
    <submittedName>
        <fullName evidence="2">Uncharacterized protein</fullName>
    </submittedName>
</protein>
<gene>
    <name evidence="2" type="ORF">SAMN04515672_2772</name>
</gene>
<reference evidence="3" key="1">
    <citation type="submission" date="2016-10" db="EMBL/GenBank/DDBJ databases">
        <authorList>
            <person name="Varghese N."/>
            <person name="Submissions S."/>
        </authorList>
    </citation>
    <scope>NUCLEOTIDE SEQUENCE [LARGE SCALE GENOMIC DNA]</scope>
    <source>
        <strain evidence="3">B4,CECT 8067,JCM 17497</strain>
    </source>
</reference>
<sequence>MSLIQSLPSGFFNIDLGDVIYLLLTLALVVLYWKMYKFQEIMASIQHKQTDIMEKQANFMEANHQPILDVEDITGDEDTLNISLKNRGNGPARNLLVQCVVYKQSDKTTEAEVELRSGYRGEGSILAPQWNRLWRKSAPEIRADGGSQDKGPYDGIEIDDPLTRFESDLTFKYMALGSGNYEVTFSDALDRVSREWDCEYIALDFHIAITDITRQVYAQSIGSLGNVPIDAEGTFEDAIEGAQIGAPIGEPVSEDEVASMLPIDADKINFG</sequence>
<dbReference type="EMBL" id="FNFE01000003">
    <property type="protein sequence ID" value="SDK27524.1"/>
    <property type="molecule type" value="Genomic_DNA"/>
</dbReference>
<keyword evidence="3" id="KW-1185">Reference proteome</keyword>
<evidence type="ECO:0000313" key="2">
    <source>
        <dbReference type="EMBL" id="SDK27524.1"/>
    </source>
</evidence>
<evidence type="ECO:0000313" key="3">
    <source>
        <dbReference type="Proteomes" id="UP000198882"/>
    </source>
</evidence>
<dbReference type="RefSeq" id="WP_139171304.1">
    <property type="nucleotide sequence ID" value="NZ_FNFE01000003.1"/>
</dbReference>
<keyword evidence="1" id="KW-1133">Transmembrane helix</keyword>
<dbReference type="AlphaFoldDB" id="A0A1G9AL17"/>
<accession>A0A1G9AL17</accession>
<name>A0A1G9AL17_9EURY</name>
<dbReference type="Proteomes" id="UP000198882">
    <property type="component" value="Unassembled WGS sequence"/>
</dbReference>
<keyword evidence="1" id="KW-0812">Transmembrane</keyword>
<feature type="transmembrane region" description="Helical" evidence="1">
    <location>
        <begin position="12"/>
        <end position="33"/>
    </location>
</feature>
<proteinExistence type="predicted"/>
<dbReference type="OrthoDB" id="167866at2157"/>